<dbReference type="PROSITE" id="PS50225">
    <property type="entry name" value="SOCS"/>
    <property type="match status" value="1"/>
</dbReference>
<evidence type="ECO:0000313" key="6">
    <source>
        <dbReference type="Ensembl" id="ENSCSEP00000027121.1"/>
    </source>
</evidence>
<dbReference type="PROSITE" id="PS50297">
    <property type="entry name" value="ANK_REP_REGION"/>
    <property type="match status" value="2"/>
</dbReference>
<dbReference type="Ensembl" id="ENSCSET00000027486.1">
    <property type="protein sequence ID" value="ENSCSEP00000027121.1"/>
    <property type="gene ID" value="ENSCSEG00000017318.1"/>
</dbReference>
<dbReference type="Gene3D" id="1.10.750.20">
    <property type="entry name" value="SOCS box"/>
    <property type="match status" value="1"/>
</dbReference>
<proteinExistence type="predicted"/>
<dbReference type="InterPro" id="IPR001496">
    <property type="entry name" value="SOCS_box"/>
</dbReference>
<feature type="repeat" description="ANK" evidence="4">
    <location>
        <begin position="133"/>
        <end position="166"/>
    </location>
</feature>
<dbReference type="PANTHER" id="PTHR24189">
    <property type="entry name" value="MYOTROPHIN"/>
    <property type="match status" value="1"/>
</dbReference>
<dbReference type="SUPFAM" id="SSF158235">
    <property type="entry name" value="SOCS box-like"/>
    <property type="match status" value="1"/>
</dbReference>
<evidence type="ECO:0000259" key="5">
    <source>
        <dbReference type="PROSITE" id="PS50225"/>
    </source>
</evidence>
<dbReference type="UniPathway" id="UPA00143"/>
<dbReference type="Pfam" id="PF12796">
    <property type="entry name" value="Ank_2"/>
    <property type="match status" value="1"/>
</dbReference>
<reference evidence="6" key="1">
    <citation type="submission" date="2025-08" db="UniProtKB">
        <authorList>
            <consortium name="Ensembl"/>
        </authorList>
    </citation>
    <scope>IDENTIFICATION</scope>
</reference>
<evidence type="ECO:0000256" key="2">
    <source>
        <dbReference type="ARBA" id="ARBA00022737"/>
    </source>
</evidence>
<evidence type="ECO:0000313" key="7">
    <source>
        <dbReference type="Proteomes" id="UP000265120"/>
    </source>
</evidence>
<name>A0A3P8WNM8_CYNSE</name>
<dbReference type="OMA" id="SAGWERF"/>
<evidence type="ECO:0000256" key="4">
    <source>
        <dbReference type="PROSITE-ProRule" id="PRU00023"/>
    </source>
</evidence>
<dbReference type="Pfam" id="PF13637">
    <property type="entry name" value="Ank_4"/>
    <property type="match status" value="1"/>
</dbReference>
<dbReference type="InterPro" id="IPR050745">
    <property type="entry name" value="Multifunctional_regulatory"/>
</dbReference>
<dbReference type="GO" id="GO:0016567">
    <property type="term" value="P:protein ubiquitination"/>
    <property type="evidence" value="ECO:0007669"/>
    <property type="project" value="UniProtKB-UniPathway"/>
</dbReference>
<accession>A0A3P8WNM8</accession>
<organism evidence="6 7">
    <name type="scientific">Cynoglossus semilaevis</name>
    <name type="common">Tongue sole</name>
    <dbReference type="NCBI Taxonomy" id="244447"/>
    <lineage>
        <taxon>Eukaryota</taxon>
        <taxon>Metazoa</taxon>
        <taxon>Chordata</taxon>
        <taxon>Craniata</taxon>
        <taxon>Vertebrata</taxon>
        <taxon>Euteleostomi</taxon>
        <taxon>Actinopterygii</taxon>
        <taxon>Neopterygii</taxon>
        <taxon>Teleostei</taxon>
        <taxon>Neoteleostei</taxon>
        <taxon>Acanthomorphata</taxon>
        <taxon>Carangaria</taxon>
        <taxon>Pleuronectiformes</taxon>
        <taxon>Pleuronectoidei</taxon>
        <taxon>Cynoglossidae</taxon>
        <taxon>Cynoglossinae</taxon>
        <taxon>Cynoglossus</taxon>
    </lineage>
</organism>
<dbReference type="GeneTree" id="ENSGT00390000006784"/>
<dbReference type="AlphaFoldDB" id="A0A3P8WNM8"/>
<dbReference type="Proteomes" id="UP000265120">
    <property type="component" value="Unassembled WGS sequence"/>
</dbReference>
<dbReference type="InterPro" id="IPR036770">
    <property type="entry name" value="Ankyrin_rpt-contain_sf"/>
</dbReference>
<dbReference type="InterPro" id="IPR036036">
    <property type="entry name" value="SOCS_box-like_dom_sf"/>
</dbReference>
<evidence type="ECO:0000256" key="1">
    <source>
        <dbReference type="ARBA" id="ARBA00004906"/>
    </source>
</evidence>
<dbReference type="InterPro" id="IPR002110">
    <property type="entry name" value="Ankyrin_rpt"/>
</dbReference>
<keyword evidence="7" id="KW-1185">Reference proteome</keyword>
<dbReference type="PROSITE" id="PS50088">
    <property type="entry name" value="ANK_REPEAT"/>
    <property type="match status" value="2"/>
</dbReference>
<dbReference type="STRING" id="244447.ENSCSEP00000027121"/>
<keyword evidence="3 4" id="KW-0040">ANK repeat</keyword>
<dbReference type="SUPFAM" id="SSF48403">
    <property type="entry name" value="Ankyrin repeat"/>
    <property type="match status" value="1"/>
</dbReference>
<feature type="repeat" description="ANK" evidence="4">
    <location>
        <begin position="99"/>
        <end position="131"/>
    </location>
</feature>
<dbReference type="FunFam" id="1.10.750.20:FF:000001">
    <property type="entry name" value="Ankyrin repeat and SOCS box containing 1"/>
    <property type="match status" value="1"/>
</dbReference>
<dbReference type="InParanoid" id="A0A3P8WNM8"/>
<dbReference type="Gene3D" id="1.25.40.20">
    <property type="entry name" value="Ankyrin repeat-containing domain"/>
    <property type="match status" value="1"/>
</dbReference>
<comment type="pathway">
    <text evidence="1">Protein modification; protein ubiquitination.</text>
</comment>
<dbReference type="SMART" id="SM00969">
    <property type="entry name" value="SOCS_box"/>
    <property type="match status" value="1"/>
</dbReference>
<dbReference type="GO" id="GO:0035556">
    <property type="term" value="P:intracellular signal transduction"/>
    <property type="evidence" value="ECO:0007669"/>
    <property type="project" value="InterPro"/>
</dbReference>
<dbReference type="SMART" id="SM00248">
    <property type="entry name" value="ANK"/>
    <property type="match status" value="4"/>
</dbReference>
<evidence type="ECO:0000256" key="3">
    <source>
        <dbReference type="ARBA" id="ARBA00023043"/>
    </source>
</evidence>
<reference evidence="6" key="2">
    <citation type="submission" date="2025-09" db="UniProtKB">
        <authorList>
            <consortium name="Ensembl"/>
        </authorList>
    </citation>
    <scope>IDENTIFICATION</scope>
</reference>
<keyword evidence="2" id="KW-0677">Repeat</keyword>
<dbReference type="PANTHER" id="PTHR24189:SF50">
    <property type="entry name" value="ANKYRIN REPEAT AND SOCS BOX PROTEIN 2"/>
    <property type="match status" value="1"/>
</dbReference>
<protein>
    <recommendedName>
        <fullName evidence="5">SOCS box domain-containing protein</fullName>
    </recommendedName>
</protein>
<feature type="domain" description="SOCS box" evidence="5">
    <location>
        <begin position="279"/>
        <end position="319"/>
    </location>
</feature>
<sequence length="341" mass="37065">MPFLHGFRRIVYEYQPLVDAIMCVLGQGEGGGGGQGDGDGEEDRVSVSLVELLDRESQSDVFHEGISYALFKVAGGGLVSAAQILLRYGASLNFEDPVSYYNPLHIAVLQNRADMVKLLVGHGADVEKRDRIHESSPLDLATEEAERLPCLQALLDLGADVNARDKYGKTPLLHALSSSDGLTVLNTDSIRLLLQRGTLHRGGGGLNIYIHIYIYVCMTLICIRAAALLARAEALLDLAGVSRPGLCAPPRLDLPEPAQDSHPYAQALRDFHGRVAACRAAPPALQCLCRALIRSCLESRSLEDGVQALPLPDRLKDFVLAGRSCLPKPGWDCFKPQHSRR</sequence>
<dbReference type="Pfam" id="PF07525">
    <property type="entry name" value="SOCS_box"/>
    <property type="match status" value="1"/>
</dbReference>